<evidence type="ECO:0000313" key="5">
    <source>
        <dbReference type="Proteomes" id="UP000007460"/>
    </source>
</evidence>
<dbReference type="RefSeq" id="WP_013045327.1">
    <property type="nucleotide sequence ID" value="NC_014010.1"/>
</dbReference>
<dbReference type="InterPro" id="IPR023696">
    <property type="entry name" value="Ureohydrolase_dom_sf"/>
</dbReference>
<dbReference type="eggNOG" id="COG0123">
    <property type="taxonomic scope" value="Bacteria"/>
</dbReference>
<feature type="domain" description="Histone deacetylase" evidence="3">
    <location>
        <begin position="18"/>
        <end position="285"/>
    </location>
</feature>
<dbReference type="EMBL" id="CP001751">
    <property type="protein sequence ID" value="ADE38697.1"/>
    <property type="molecule type" value="Genomic_DNA"/>
</dbReference>
<evidence type="ECO:0000256" key="2">
    <source>
        <dbReference type="ARBA" id="ARBA00022801"/>
    </source>
</evidence>
<dbReference type="GO" id="GO:0016787">
    <property type="term" value="F:hydrolase activity"/>
    <property type="evidence" value="ECO:0007669"/>
    <property type="project" value="UniProtKB-KW"/>
</dbReference>
<dbReference type="PANTHER" id="PTHR10625">
    <property type="entry name" value="HISTONE DEACETYLASE HDAC1-RELATED"/>
    <property type="match status" value="1"/>
</dbReference>
<dbReference type="STRING" id="488538.SAR116_0454"/>
<dbReference type="InterPro" id="IPR000286">
    <property type="entry name" value="HDACs"/>
</dbReference>
<dbReference type="Gene3D" id="3.40.800.20">
    <property type="entry name" value="Histone deacetylase domain"/>
    <property type="match status" value="1"/>
</dbReference>
<dbReference type="AlphaFoldDB" id="D5BQY3"/>
<keyword evidence="2 4" id="KW-0378">Hydrolase</keyword>
<evidence type="ECO:0000259" key="3">
    <source>
        <dbReference type="Pfam" id="PF00850"/>
    </source>
</evidence>
<dbReference type="Proteomes" id="UP000007460">
    <property type="component" value="Chromosome"/>
</dbReference>
<gene>
    <name evidence="4" type="ordered locus">SAR116_0454</name>
</gene>
<dbReference type="InterPro" id="IPR023801">
    <property type="entry name" value="His_deacetylse_dom"/>
</dbReference>
<accession>D5BQY3</accession>
<sequence length="304" mass="33219">MLHIVSHPDYDIPLADGHRFPSRKFTRLISHLDAEGILAEFTHATPIPATIEALSQIHDPNYVASIHDGSITTEALRVLGFEWSEALARRSFLAPNGTLMTARLAREHGLACHAAGGTHHAHYGHGAGFCVFNDIAFTAINLLRDPGIDQVLILDCDVHQGDGTARMLMDEDRAVTVSLHCATNYPARKAISDFDIELDRGLDNEGYLAILADTLSKLAGVMRPDIVIYDAGVDIHIDDRLGYLNVTDQGLRARDDMVLAHFLARDIPVATVIGGGYDKDVAALISRHAHIFKASADAYAHYCR</sequence>
<keyword evidence="5" id="KW-1185">Reference proteome</keyword>
<dbReference type="GO" id="GO:0004407">
    <property type="term" value="F:histone deacetylase activity"/>
    <property type="evidence" value="ECO:0007669"/>
    <property type="project" value="InterPro"/>
</dbReference>
<dbReference type="GO" id="GO:0040029">
    <property type="term" value="P:epigenetic regulation of gene expression"/>
    <property type="evidence" value="ECO:0007669"/>
    <property type="project" value="TreeGrafter"/>
</dbReference>
<dbReference type="KEGG" id="apb:SAR116_0454"/>
<dbReference type="Pfam" id="PF00850">
    <property type="entry name" value="Hist_deacetyl"/>
    <property type="match status" value="1"/>
</dbReference>
<protein>
    <submittedName>
        <fullName evidence="4">Histone deacetylase superfamily</fullName>
        <ecNumber evidence="4">3.1.1.-</ecNumber>
    </submittedName>
</protein>
<dbReference type="HOGENOM" id="CLU_007727_1_0_5"/>
<dbReference type="PANTHER" id="PTHR10625:SF19">
    <property type="entry name" value="HISTONE DEACETYLASE 12"/>
    <property type="match status" value="1"/>
</dbReference>
<dbReference type="InterPro" id="IPR037138">
    <property type="entry name" value="His_deacetylse_dom_sf"/>
</dbReference>
<name>D5BQY3_PUNMI</name>
<evidence type="ECO:0000256" key="1">
    <source>
        <dbReference type="ARBA" id="ARBA00005947"/>
    </source>
</evidence>
<comment type="similarity">
    <text evidence="1">Belongs to the histone deacetylase family.</text>
</comment>
<dbReference type="EC" id="3.1.1.-" evidence="4"/>
<evidence type="ECO:0000313" key="4">
    <source>
        <dbReference type="EMBL" id="ADE38697.1"/>
    </source>
</evidence>
<dbReference type="OrthoDB" id="9808367at2"/>
<dbReference type="InterPro" id="IPR044150">
    <property type="entry name" value="HDAC_classIV"/>
</dbReference>
<reference evidence="4 5" key="1">
    <citation type="journal article" date="2010" name="J. Bacteriol.">
        <title>Complete genome sequence of "Candidatus Puniceispirillum marinum" IMCC1322, a representative of the SAR116 clade in the Alphaproteobacteria.</title>
        <authorList>
            <person name="Oh H.M."/>
            <person name="Kwon K.K."/>
            <person name="Kang I."/>
            <person name="Kang S.G."/>
            <person name="Lee J.H."/>
            <person name="Kim S.J."/>
            <person name="Cho J.C."/>
        </authorList>
    </citation>
    <scope>NUCLEOTIDE SEQUENCE [LARGE SCALE GENOMIC DNA]</scope>
    <source>
        <strain evidence="4 5">IMCC1322</strain>
    </source>
</reference>
<dbReference type="CDD" id="cd09993">
    <property type="entry name" value="HDAC_classIV"/>
    <property type="match status" value="1"/>
</dbReference>
<organism evidence="4 5">
    <name type="scientific">Puniceispirillum marinum (strain IMCC1322)</name>
    <dbReference type="NCBI Taxonomy" id="488538"/>
    <lineage>
        <taxon>Bacteria</taxon>
        <taxon>Pseudomonadati</taxon>
        <taxon>Pseudomonadota</taxon>
        <taxon>Alphaproteobacteria</taxon>
        <taxon>Candidatus Puniceispirillales</taxon>
        <taxon>Candidatus Puniceispirillaceae</taxon>
        <taxon>Candidatus Puniceispirillum</taxon>
    </lineage>
</organism>
<dbReference type="PRINTS" id="PR01270">
    <property type="entry name" value="HDASUPER"/>
</dbReference>
<dbReference type="SUPFAM" id="SSF52768">
    <property type="entry name" value="Arginase/deacetylase"/>
    <property type="match status" value="1"/>
</dbReference>
<proteinExistence type="inferred from homology"/>